<evidence type="ECO:0000313" key="2">
    <source>
        <dbReference type="Proteomes" id="UP000276061"/>
    </source>
</evidence>
<gene>
    <name evidence="1" type="ORF">EF878_05410</name>
</gene>
<dbReference type="OrthoDB" id="5864828at2"/>
<organism evidence="1 2">
    <name type="scientific">Dickeya undicola</name>
    <dbReference type="NCBI Taxonomy" id="1577887"/>
    <lineage>
        <taxon>Bacteria</taxon>
        <taxon>Pseudomonadati</taxon>
        <taxon>Pseudomonadota</taxon>
        <taxon>Gammaproteobacteria</taxon>
        <taxon>Enterobacterales</taxon>
        <taxon>Pectobacteriaceae</taxon>
        <taxon>Dickeya</taxon>
    </lineage>
</organism>
<dbReference type="EMBL" id="RJLR01000011">
    <property type="protein sequence ID" value="RNM07935.1"/>
    <property type="molecule type" value="Genomic_DNA"/>
</dbReference>
<dbReference type="RefSeq" id="WP_123252187.1">
    <property type="nucleotide sequence ID" value="NZ_RJLR01000011.1"/>
</dbReference>
<evidence type="ECO:0000313" key="1">
    <source>
        <dbReference type="EMBL" id="RNM07935.1"/>
    </source>
</evidence>
<proteinExistence type="predicted"/>
<protein>
    <submittedName>
        <fullName evidence="1">Uncharacterized protein</fullName>
    </submittedName>
</protein>
<reference evidence="1 2" key="1">
    <citation type="submission" date="2018-11" db="EMBL/GenBank/DDBJ databases">
        <title>Characterization of surface water Dickeya isolates.</title>
        <authorList>
            <person name="Van Gijsegem F."/>
            <person name="Pedron J."/>
        </authorList>
    </citation>
    <scope>NUCLEOTIDE SEQUENCE [LARGE SCALE GENOMIC DNA]</scope>
    <source>
        <strain evidence="1 2">FVG1-MFV-O17</strain>
    </source>
</reference>
<name>A0A3N0G624_9GAMM</name>
<dbReference type="AlphaFoldDB" id="A0A3N0G624"/>
<sequence length="225" mass="23227">MGKGGGGSTEVKETSQQMAAAEVANQQWSLYQNELKPFENLFMDKVDALNDGQKYDKIAGDVNLGYQQEFGRVRRQAADGLTAAGADPSSGKFQSALKDVATDHVAGTIDATNRAQTDQQNKYVAGLQDVQAMGSGQKADALQGYQGIAAASQKKAVSDAESSLSKQQSTKGLIGAVGGAVASYGLSNINKPTSTALASSGSSSGVFGSGNTGALGLSTNWRNYT</sequence>
<accession>A0A3N0G624</accession>
<dbReference type="Proteomes" id="UP000276061">
    <property type="component" value="Unassembled WGS sequence"/>
</dbReference>
<comment type="caution">
    <text evidence="1">The sequence shown here is derived from an EMBL/GenBank/DDBJ whole genome shotgun (WGS) entry which is preliminary data.</text>
</comment>